<sequence length="130" mass="13946">MRRLGRRFMDLIGEVVGELVVWGILVLIGAGVVFGVSALFRLPWLTRAVTRDYAGSNSLEIIGLATLAGVTVAVTWLVRRFKKRPPQPSDSEGPGPGRQVSIVLQIGGMNHKMSPSFDTVGSAGERKASS</sequence>
<feature type="transmembrane region" description="Helical" evidence="2">
    <location>
        <begin position="20"/>
        <end position="41"/>
    </location>
</feature>
<reference evidence="3" key="1">
    <citation type="submission" date="2021-01" db="EMBL/GenBank/DDBJ databases">
        <title>Whole genome shotgun sequence of Planotetraspora thailandica NBRC 104271.</title>
        <authorList>
            <person name="Komaki H."/>
            <person name="Tamura T."/>
        </authorList>
    </citation>
    <scope>NUCLEOTIDE SEQUENCE</scope>
    <source>
        <strain evidence="3">NBRC 104271</strain>
    </source>
</reference>
<keyword evidence="2" id="KW-0812">Transmembrane</keyword>
<protein>
    <submittedName>
        <fullName evidence="3">Uncharacterized protein</fullName>
    </submittedName>
</protein>
<keyword evidence="4" id="KW-1185">Reference proteome</keyword>
<proteinExistence type="predicted"/>
<dbReference type="Proteomes" id="UP000605992">
    <property type="component" value="Unassembled WGS sequence"/>
</dbReference>
<keyword evidence="2" id="KW-0472">Membrane</keyword>
<gene>
    <name evidence="3" type="ORF">Pth03_26310</name>
</gene>
<feature type="region of interest" description="Disordered" evidence="1">
    <location>
        <begin position="110"/>
        <end position="130"/>
    </location>
</feature>
<comment type="caution">
    <text evidence="3">The sequence shown here is derived from an EMBL/GenBank/DDBJ whole genome shotgun (WGS) entry which is preliminary data.</text>
</comment>
<evidence type="ECO:0000313" key="4">
    <source>
        <dbReference type="Proteomes" id="UP000605992"/>
    </source>
</evidence>
<dbReference type="EMBL" id="BOOR01000016">
    <property type="protein sequence ID" value="GII54242.1"/>
    <property type="molecule type" value="Genomic_DNA"/>
</dbReference>
<feature type="transmembrane region" description="Helical" evidence="2">
    <location>
        <begin position="61"/>
        <end position="78"/>
    </location>
</feature>
<keyword evidence="2" id="KW-1133">Transmembrane helix</keyword>
<name>A0A8J3UZ49_9ACTN</name>
<organism evidence="3 4">
    <name type="scientific">Planotetraspora thailandica</name>
    <dbReference type="NCBI Taxonomy" id="487172"/>
    <lineage>
        <taxon>Bacteria</taxon>
        <taxon>Bacillati</taxon>
        <taxon>Actinomycetota</taxon>
        <taxon>Actinomycetes</taxon>
        <taxon>Streptosporangiales</taxon>
        <taxon>Streptosporangiaceae</taxon>
        <taxon>Planotetraspora</taxon>
    </lineage>
</organism>
<accession>A0A8J3UZ49</accession>
<dbReference type="AlphaFoldDB" id="A0A8J3UZ49"/>
<evidence type="ECO:0000313" key="3">
    <source>
        <dbReference type="EMBL" id="GII54242.1"/>
    </source>
</evidence>
<evidence type="ECO:0000256" key="1">
    <source>
        <dbReference type="SAM" id="MobiDB-lite"/>
    </source>
</evidence>
<evidence type="ECO:0000256" key="2">
    <source>
        <dbReference type="SAM" id="Phobius"/>
    </source>
</evidence>